<evidence type="ECO:0000259" key="3">
    <source>
        <dbReference type="Pfam" id="PF00884"/>
    </source>
</evidence>
<feature type="compositionally biased region" description="Basic and acidic residues" evidence="2">
    <location>
        <begin position="11"/>
        <end position="23"/>
    </location>
</feature>
<evidence type="ECO:0000256" key="1">
    <source>
        <dbReference type="ARBA" id="ARBA00008779"/>
    </source>
</evidence>
<feature type="compositionally biased region" description="Low complexity" evidence="2">
    <location>
        <begin position="1"/>
        <end position="10"/>
    </location>
</feature>
<evidence type="ECO:0000256" key="2">
    <source>
        <dbReference type="SAM" id="MobiDB-lite"/>
    </source>
</evidence>
<comment type="caution">
    <text evidence="4">The sequence shown here is derived from an EMBL/GenBank/DDBJ whole genome shotgun (WGS) entry which is preliminary data.</text>
</comment>
<dbReference type="SUPFAM" id="SSF53649">
    <property type="entry name" value="Alkaline phosphatase-like"/>
    <property type="match status" value="1"/>
</dbReference>
<comment type="similarity">
    <text evidence="1">Belongs to the sulfatase family.</text>
</comment>
<feature type="domain" description="Sulfatase N-terminal" evidence="3">
    <location>
        <begin position="23"/>
        <end position="367"/>
    </location>
</feature>
<feature type="region of interest" description="Disordered" evidence="2">
    <location>
        <begin position="1"/>
        <end position="23"/>
    </location>
</feature>
<dbReference type="PANTHER" id="PTHR42693">
    <property type="entry name" value="ARYLSULFATASE FAMILY MEMBER"/>
    <property type="match status" value="1"/>
</dbReference>
<sequence length="505" mass="55814">MSPDSSPRSTTDPHDLGDGDDRPNVVLVVMDTARAKETVPAASRITPTLASLAAAGTEFTRAYTSSPWTLPSHASLFTGLYTAAHGAHGGHTYLDADHETVPAAFQSAGYETVGVSNNCWITGEFGFDRGFDRFRKGWQYIQSDVDTGAVVRASGVSERLTSFKDQLLAGNPAITLANVAYERYLCGDNGAARTTDWITEWLADRQHRRTDQPFFLFCNYIEPHIEYDPPREYAEQFLSPTAVDEALGLRQDPRAFDVGEYDLSERECELLRGLYRGELAYVDAQLGRLRDSIQKAGEWENTIFVVLGDHGENIGEYGFFGHQYNLHETVVHVPLVITGGPFQDGSQRDGFVQLLDLVPTLLETAGISAPELAMQAQGQSFHPRSATTPRDAVFAEHIQPQPAVDSLEARFGELPDRVRGFDRSLRSVRTEGATYIRGSDGSQWLYLAADGDEHHNRADQRPALAAQLDTRLDDWLGTVERDHTPETAVEMSASTEQRLADLGYL</sequence>
<dbReference type="AlphaFoldDB" id="A0ABD6D7P9"/>
<proteinExistence type="inferred from homology"/>
<protein>
    <submittedName>
        <fullName evidence="4">Sulfatase</fullName>
    </submittedName>
</protein>
<dbReference type="CDD" id="cd16148">
    <property type="entry name" value="sulfatase_like"/>
    <property type="match status" value="1"/>
</dbReference>
<dbReference type="EMBL" id="JBHUDM010000001">
    <property type="protein sequence ID" value="MFD1641382.1"/>
    <property type="molecule type" value="Genomic_DNA"/>
</dbReference>
<dbReference type="Proteomes" id="UP001597052">
    <property type="component" value="Unassembled WGS sequence"/>
</dbReference>
<dbReference type="Pfam" id="PF00884">
    <property type="entry name" value="Sulfatase"/>
    <property type="match status" value="1"/>
</dbReference>
<evidence type="ECO:0000313" key="5">
    <source>
        <dbReference type="Proteomes" id="UP001597052"/>
    </source>
</evidence>
<dbReference type="InterPro" id="IPR017850">
    <property type="entry name" value="Alkaline_phosphatase_core_sf"/>
</dbReference>
<organism evidence="4 5">
    <name type="scientific">Halohasta litorea</name>
    <dbReference type="NCBI Taxonomy" id="869891"/>
    <lineage>
        <taxon>Archaea</taxon>
        <taxon>Methanobacteriati</taxon>
        <taxon>Methanobacteriota</taxon>
        <taxon>Stenosarchaea group</taxon>
        <taxon>Halobacteria</taxon>
        <taxon>Halobacteriales</taxon>
        <taxon>Haloferacaceae</taxon>
        <taxon>Halohasta</taxon>
    </lineage>
</organism>
<dbReference type="RefSeq" id="WP_256395082.1">
    <property type="nucleotide sequence ID" value="NZ_JANHDJ010000001.1"/>
</dbReference>
<keyword evidence="5" id="KW-1185">Reference proteome</keyword>
<dbReference type="PANTHER" id="PTHR42693:SF33">
    <property type="entry name" value="ARYLSULFATASE"/>
    <property type="match status" value="1"/>
</dbReference>
<dbReference type="InterPro" id="IPR000917">
    <property type="entry name" value="Sulfatase_N"/>
</dbReference>
<name>A0ABD6D7P9_9EURY</name>
<accession>A0ABD6D7P9</accession>
<dbReference type="Gene3D" id="3.40.720.10">
    <property type="entry name" value="Alkaline Phosphatase, subunit A"/>
    <property type="match status" value="1"/>
</dbReference>
<dbReference type="InterPro" id="IPR050738">
    <property type="entry name" value="Sulfatase"/>
</dbReference>
<reference evidence="4 5" key="1">
    <citation type="journal article" date="2019" name="Int. J. Syst. Evol. Microbiol.">
        <title>The Global Catalogue of Microorganisms (GCM) 10K type strain sequencing project: providing services to taxonomists for standard genome sequencing and annotation.</title>
        <authorList>
            <consortium name="The Broad Institute Genomics Platform"/>
            <consortium name="The Broad Institute Genome Sequencing Center for Infectious Disease"/>
            <person name="Wu L."/>
            <person name="Ma J."/>
        </authorList>
    </citation>
    <scope>NUCLEOTIDE SEQUENCE [LARGE SCALE GENOMIC DNA]</scope>
    <source>
        <strain evidence="4 5">CGMCC 1.10593</strain>
    </source>
</reference>
<evidence type="ECO:0000313" key="4">
    <source>
        <dbReference type="EMBL" id="MFD1641382.1"/>
    </source>
</evidence>
<gene>
    <name evidence="4" type="ORF">ACFSBW_05770</name>
</gene>